<name>A0A4E9DUG2_GIBZA</name>
<dbReference type="EMBL" id="CAAKMV010000139">
    <property type="protein sequence ID" value="VIO59314.1"/>
    <property type="molecule type" value="Genomic_DNA"/>
</dbReference>
<evidence type="ECO:0000313" key="2">
    <source>
        <dbReference type="EMBL" id="VIO59314.1"/>
    </source>
</evidence>
<dbReference type="AlphaFoldDB" id="A0A4E9DUG2"/>
<evidence type="ECO:0000313" key="1">
    <source>
        <dbReference type="EMBL" id="CAG1992031.1"/>
    </source>
</evidence>
<accession>A0A4E9DUG2</accession>
<proteinExistence type="predicted"/>
<organism evidence="2">
    <name type="scientific">Gibberella zeae</name>
    <name type="common">Wheat head blight fungus</name>
    <name type="synonym">Fusarium graminearum</name>
    <dbReference type="NCBI Taxonomy" id="5518"/>
    <lineage>
        <taxon>Eukaryota</taxon>
        <taxon>Fungi</taxon>
        <taxon>Dikarya</taxon>
        <taxon>Ascomycota</taxon>
        <taxon>Pezizomycotina</taxon>
        <taxon>Sordariomycetes</taxon>
        <taxon>Hypocreomycetidae</taxon>
        <taxon>Hypocreales</taxon>
        <taxon>Nectriaceae</taxon>
        <taxon>Fusarium</taxon>
    </lineage>
</organism>
<reference evidence="2" key="1">
    <citation type="submission" date="2019-04" db="EMBL/GenBank/DDBJ databases">
        <authorList>
            <person name="Melise S."/>
            <person name="Noan J."/>
            <person name="Okalmin O."/>
        </authorList>
    </citation>
    <scope>NUCLEOTIDE SEQUENCE</scope>
    <source>
        <strain evidence="2">FN9</strain>
    </source>
</reference>
<sequence>MVDYSRIRAVSSLHVQLTWRCSRVCHRYSDEKKALCLVLYILPLLQRMKVCSGSISKCAGLGAYEMRFLVMPQTNQGSITSWTY</sequence>
<dbReference type="Proteomes" id="UP000746612">
    <property type="component" value="Unassembled WGS sequence"/>
</dbReference>
<gene>
    <name evidence="2" type="ORF">FUG_LOCUS343153</name>
    <name evidence="1" type="ORF">MDCFG202_LOCUS342142</name>
</gene>
<reference evidence="1" key="2">
    <citation type="submission" date="2021-03" db="EMBL/GenBank/DDBJ databases">
        <authorList>
            <person name="Alouane T."/>
            <person name="Langin T."/>
            <person name="Bonhomme L."/>
        </authorList>
    </citation>
    <scope>NUCLEOTIDE SEQUENCE</scope>
    <source>
        <strain evidence="1">MDC_Fg202</strain>
    </source>
</reference>
<dbReference type="EMBL" id="CAJPIJ010000149">
    <property type="protein sequence ID" value="CAG1992031.1"/>
    <property type="molecule type" value="Genomic_DNA"/>
</dbReference>
<protein>
    <submittedName>
        <fullName evidence="2">Uncharacterized protein</fullName>
    </submittedName>
</protein>